<dbReference type="Pfam" id="PF00346">
    <property type="entry name" value="Complex1_49kDa"/>
    <property type="match status" value="1"/>
</dbReference>
<keyword evidence="6" id="KW-1185">Reference proteome</keyword>
<dbReference type="Gene3D" id="1.10.645.10">
    <property type="entry name" value="Cytochrome-c3 Hydrogenase, chain B"/>
    <property type="match status" value="1"/>
</dbReference>
<protein>
    <recommendedName>
        <fullName evidence="2">Complex I-49kD</fullName>
    </recommendedName>
    <alternativeName>
        <fullName evidence="3">NADH-ubiquinone oxidoreductase 49 kDa subunit</fullName>
    </alternativeName>
</protein>
<name>A0A4E0S269_FASHE</name>
<comment type="caution">
    <text evidence="5">The sequence shown here is derived from an EMBL/GenBank/DDBJ whole genome shotgun (WGS) entry which is preliminary data.</text>
</comment>
<dbReference type="GO" id="GO:0048038">
    <property type="term" value="F:quinone binding"/>
    <property type="evidence" value="ECO:0007669"/>
    <property type="project" value="InterPro"/>
</dbReference>
<dbReference type="GO" id="GO:0006120">
    <property type="term" value="P:mitochondrial electron transport, NADH to ubiquinone"/>
    <property type="evidence" value="ECO:0007669"/>
    <property type="project" value="TreeGrafter"/>
</dbReference>
<dbReference type="InterPro" id="IPR029014">
    <property type="entry name" value="NiFe-Hase_large"/>
</dbReference>
<evidence type="ECO:0000259" key="4">
    <source>
        <dbReference type="Pfam" id="PF00346"/>
    </source>
</evidence>
<feature type="domain" description="NADH-quinone oxidoreductase subunit D" evidence="4">
    <location>
        <begin position="97"/>
        <end position="158"/>
    </location>
</feature>
<dbReference type="PANTHER" id="PTHR11993">
    <property type="entry name" value="NADH-UBIQUINONE OXIDOREDUCTASE 49 KDA SUBUNIT"/>
    <property type="match status" value="1"/>
</dbReference>
<dbReference type="PANTHER" id="PTHR11993:SF10">
    <property type="entry name" value="NADH DEHYDROGENASE [UBIQUINONE] IRON-SULFUR PROTEIN 2, MITOCHONDRIAL"/>
    <property type="match status" value="1"/>
</dbReference>
<dbReference type="InterPro" id="IPR001135">
    <property type="entry name" value="NADH_Q_OxRdtase_suD"/>
</dbReference>
<evidence type="ECO:0000256" key="1">
    <source>
        <dbReference type="ARBA" id="ARBA00005769"/>
    </source>
</evidence>
<accession>A0A4E0S269</accession>
<dbReference type="AlphaFoldDB" id="A0A4E0S269"/>
<dbReference type="SUPFAM" id="SSF56762">
    <property type="entry name" value="HydB/Nqo4-like"/>
    <property type="match status" value="1"/>
</dbReference>
<organism evidence="5 6">
    <name type="scientific">Fasciola hepatica</name>
    <name type="common">Liver fluke</name>
    <dbReference type="NCBI Taxonomy" id="6192"/>
    <lineage>
        <taxon>Eukaryota</taxon>
        <taxon>Metazoa</taxon>
        <taxon>Spiralia</taxon>
        <taxon>Lophotrochozoa</taxon>
        <taxon>Platyhelminthes</taxon>
        <taxon>Trematoda</taxon>
        <taxon>Digenea</taxon>
        <taxon>Plagiorchiida</taxon>
        <taxon>Echinostomata</taxon>
        <taxon>Echinostomatoidea</taxon>
        <taxon>Fasciolidae</taxon>
        <taxon>Fasciola</taxon>
    </lineage>
</organism>
<proteinExistence type="inferred from homology"/>
<dbReference type="GO" id="GO:0051287">
    <property type="term" value="F:NAD binding"/>
    <property type="evidence" value="ECO:0007669"/>
    <property type="project" value="InterPro"/>
</dbReference>
<dbReference type="EMBL" id="JXXN02001080">
    <property type="protein sequence ID" value="THD25580.1"/>
    <property type="molecule type" value="Genomic_DNA"/>
</dbReference>
<dbReference type="Proteomes" id="UP000230066">
    <property type="component" value="Unassembled WGS sequence"/>
</dbReference>
<evidence type="ECO:0000313" key="5">
    <source>
        <dbReference type="EMBL" id="THD25580.1"/>
    </source>
</evidence>
<dbReference type="GO" id="GO:0016651">
    <property type="term" value="F:oxidoreductase activity, acting on NAD(P)H"/>
    <property type="evidence" value="ECO:0007669"/>
    <property type="project" value="InterPro"/>
</dbReference>
<dbReference type="GO" id="GO:0005739">
    <property type="term" value="C:mitochondrion"/>
    <property type="evidence" value="ECO:0007669"/>
    <property type="project" value="GOC"/>
</dbReference>
<evidence type="ECO:0000313" key="6">
    <source>
        <dbReference type="Proteomes" id="UP000230066"/>
    </source>
</evidence>
<dbReference type="InterPro" id="IPR022885">
    <property type="entry name" value="NDH1_su_D/H"/>
</dbReference>
<evidence type="ECO:0000256" key="3">
    <source>
        <dbReference type="ARBA" id="ARBA00031562"/>
    </source>
</evidence>
<comment type="similarity">
    <text evidence="1">Belongs to the complex I 49 kDa subunit family.</text>
</comment>
<sequence>MELDGEIAGHLDPDIGLLHRGTEKLIKYQGYTQTPPHFDRLDYASMMCNEHGHCLAVSKLLSIEVLRRMKYGRTLFVELARLPNHRLTIGSHILVAGAVASIFWLFKENKMFEFCERVSGARMRAIYFRPSRVHLDLPLGLMDDMYQILEKFVQLIDMDKSYQGCGTCVSQRCARYGPSWSHASG</sequence>
<reference evidence="5" key="1">
    <citation type="submission" date="2019-03" db="EMBL/GenBank/DDBJ databases">
        <title>Improved annotation for the trematode Fasciola hepatica.</title>
        <authorList>
            <person name="Choi Y.-J."/>
            <person name="Martin J."/>
            <person name="Mitreva M."/>
        </authorList>
    </citation>
    <scope>NUCLEOTIDE SEQUENCE [LARGE SCALE GENOMIC DNA]</scope>
</reference>
<gene>
    <name evidence="5" type="ORF">D915_003427</name>
</gene>
<evidence type="ECO:0000256" key="2">
    <source>
        <dbReference type="ARBA" id="ARBA00030505"/>
    </source>
</evidence>